<reference evidence="14 15" key="1">
    <citation type="submission" date="2019-05" db="EMBL/GenBank/DDBJ databases">
        <title>Genome sequencing of F202Z8.</title>
        <authorList>
            <person name="Kwon Y.M."/>
        </authorList>
    </citation>
    <scope>NUCLEOTIDE SEQUENCE [LARGE SCALE GENOMIC DNA]</scope>
    <source>
        <strain evidence="14 15">F202Z8</strain>
    </source>
</reference>
<dbReference type="OrthoDB" id="7626281at2"/>
<dbReference type="Proteomes" id="UP000310017">
    <property type="component" value="Chromosome"/>
</dbReference>
<dbReference type="GO" id="GO:0016020">
    <property type="term" value="C:membrane"/>
    <property type="evidence" value="ECO:0007669"/>
    <property type="project" value="UniProtKB-SubCell"/>
</dbReference>
<evidence type="ECO:0000256" key="12">
    <source>
        <dbReference type="ARBA" id="ARBA00034430"/>
    </source>
</evidence>
<evidence type="ECO:0000256" key="1">
    <source>
        <dbReference type="ARBA" id="ARBA00004141"/>
    </source>
</evidence>
<keyword evidence="11" id="KW-0407">Ion channel</keyword>
<keyword evidence="10 13" id="KW-0472">Membrane</keyword>
<sequence>MRTERLETFTDGVLAIVITIMVLNFQAPSEVEFVSLLPLLPNFFSYILSFVYLGIFWSNHHHLLRISKRVNGKILWANLHLLFWLSLIPFGASWIGESGFARNALILYGIILLGSSFSFWLLVNYLAKTHAGDDAIVKLHDGDNKGKYSMLLFVVGIGVTYFFPILGCIVYLVNTAIWFFPNRKVEKIYNEEE</sequence>
<proteinExistence type="inferred from homology"/>
<accession>A0A5B7SMU3</accession>
<evidence type="ECO:0000256" key="13">
    <source>
        <dbReference type="SAM" id="Phobius"/>
    </source>
</evidence>
<evidence type="ECO:0000256" key="9">
    <source>
        <dbReference type="ARBA" id="ARBA00023065"/>
    </source>
</evidence>
<evidence type="ECO:0000256" key="4">
    <source>
        <dbReference type="ARBA" id="ARBA00022538"/>
    </source>
</evidence>
<evidence type="ECO:0000256" key="2">
    <source>
        <dbReference type="ARBA" id="ARBA00006920"/>
    </source>
</evidence>
<feature type="transmembrane region" description="Helical" evidence="13">
    <location>
        <begin position="148"/>
        <end position="173"/>
    </location>
</feature>
<keyword evidence="3" id="KW-0813">Transport</keyword>
<dbReference type="EMBL" id="CP040710">
    <property type="protein sequence ID" value="QCW99451.1"/>
    <property type="molecule type" value="Genomic_DNA"/>
</dbReference>
<keyword evidence="6" id="KW-0631">Potassium channel</keyword>
<comment type="similarity">
    <text evidence="2">Belongs to the TMEM175 family.</text>
</comment>
<protein>
    <submittedName>
        <fullName evidence="14">DUF1211 domain-containing protein</fullName>
    </submittedName>
</protein>
<keyword evidence="5 13" id="KW-0812">Transmembrane</keyword>
<evidence type="ECO:0000256" key="8">
    <source>
        <dbReference type="ARBA" id="ARBA00022989"/>
    </source>
</evidence>
<dbReference type="RefSeq" id="WP_138851804.1">
    <property type="nucleotide sequence ID" value="NZ_CP040710.1"/>
</dbReference>
<evidence type="ECO:0000313" key="15">
    <source>
        <dbReference type="Proteomes" id="UP000310017"/>
    </source>
</evidence>
<evidence type="ECO:0000256" key="3">
    <source>
        <dbReference type="ARBA" id="ARBA00022448"/>
    </source>
</evidence>
<feature type="transmembrane region" description="Helical" evidence="13">
    <location>
        <begin position="74"/>
        <end position="94"/>
    </location>
</feature>
<feature type="transmembrane region" description="Helical" evidence="13">
    <location>
        <begin position="106"/>
        <end position="127"/>
    </location>
</feature>
<name>A0A5B7SMU3_9FLAO</name>
<dbReference type="GO" id="GO:0015252">
    <property type="term" value="F:proton channel activity"/>
    <property type="evidence" value="ECO:0007669"/>
    <property type="project" value="InterPro"/>
</dbReference>
<keyword evidence="4" id="KW-0633">Potassium transport</keyword>
<organism evidence="14 15">
    <name type="scientific">Aggregatimonas sangjinii</name>
    <dbReference type="NCBI Taxonomy" id="2583587"/>
    <lineage>
        <taxon>Bacteria</taxon>
        <taxon>Pseudomonadati</taxon>
        <taxon>Bacteroidota</taxon>
        <taxon>Flavobacteriia</taxon>
        <taxon>Flavobacteriales</taxon>
        <taxon>Flavobacteriaceae</taxon>
        <taxon>Aggregatimonas</taxon>
    </lineage>
</organism>
<dbReference type="Pfam" id="PF06736">
    <property type="entry name" value="TMEM175"/>
    <property type="match status" value="1"/>
</dbReference>
<evidence type="ECO:0000256" key="5">
    <source>
        <dbReference type="ARBA" id="ARBA00022692"/>
    </source>
</evidence>
<dbReference type="AlphaFoldDB" id="A0A5B7SMU3"/>
<evidence type="ECO:0000313" key="14">
    <source>
        <dbReference type="EMBL" id="QCW99451.1"/>
    </source>
</evidence>
<dbReference type="GO" id="GO:0005267">
    <property type="term" value="F:potassium channel activity"/>
    <property type="evidence" value="ECO:0007669"/>
    <property type="project" value="UniProtKB-KW"/>
</dbReference>
<comment type="catalytic activity">
    <reaction evidence="12">
        <text>K(+)(in) = K(+)(out)</text>
        <dbReference type="Rhea" id="RHEA:29463"/>
        <dbReference type="ChEBI" id="CHEBI:29103"/>
    </reaction>
</comment>
<evidence type="ECO:0000256" key="11">
    <source>
        <dbReference type="ARBA" id="ARBA00023303"/>
    </source>
</evidence>
<feature type="transmembrane region" description="Helical" evidence="13">
    <location>
        <begin position="9"/>
        <end position="27"/>
    </location>
</feature>
<keyword evidence="15" id="KW-1185">Reference proteome</keyword>
<evidence type="ECO:0000256" key="10">
    <source>
        <dbReference type="ARBA" id="ARBA00023136"/>
    </source>
</evidence>
<dbReference type="KEGG" id="asag:FGM00_04750"/>
<keyword evidence="7" id="KW-0630">Potassium</keyword>
<keyword evidence="9" id="KW-0406">Ion transport</keyword>
<gene>
    <name evidence="14" type="ORF">FGM00_04750</name>
</gene>
<evidence type="ECO:0000256" key="6">
    <source>
        <dbReference type="ARBA" id="ARBA00022826"/>
    </source>
</evidence>
<comment type="subcellular location">
    <subcellularLocation>
        <location evidence="1">Membrane</location>
        <topology evidence="1">Multi-pass membrane protein</topology>
    </subcellularLocation>
</comment>
<evidence type="ECO:0000256" key="7">
    <source>
        <dbReference type="ARBA" id="ARBA00022958"/>
    </source>
</evidence>
<keyword evidence="8 13" id="KW-1133">Transmembrane helix</keyword>
<dbReference type="InterPro" id="IPR010617">
    <property type="entry name" value="TMEM175-like"/>
</dbReference>
<feature type="transmembrane region" description="Helical" evidence="13">
    <location>
        <begin position="33"/>
        <end position="53"/>
    </location>
</feature>